<dbReference type="OrthoDB" id="269822at2759"/>
<evidence type="ECO:0000256" key="2">
    <source>
        <dbReference type="SAM" id="MobiDB-lite"/>
    </source>
</evidence>
<comment type="catalytic activity">
    <reaction evidence="1">
        <text>a 1,2-diacyl-sn-glycero-3-phospho-(1D-myo-inositol-4,5-bisphosphate) + H2O = 1D-myo-inositol 1,4,5-trisphosphate + a 1,2-diacyl-sn-glycerol + H(+)</text>
        <dbReference type="Rhea" id="RHEA:33179"/>
        <dbReference type="ChEBI" id="CHEBI:15377"/>
        <dbReference type="ChEBI" id="CHEBI:15378"/>
        <dbReference type="ChEBI" id="CHEBI:17815"/>
        <dbReference type="ChEBI" id="CHEBI:58456"/>
        <dbReference type="ChEBI" id="CHEBI:203600"/>
        <dbReference type="EC" id="3.1.4.11"/>
    </reaction>
</comment>
<feature type="region of interest" description="Disordered" evidence="2">
    <location>
        <begin position="155"/>
        <end position="237"/>
    </location>
</feature>
<keyword evidence="5" id="KW-1185">Reference proteome</keyword>
<dbReference type="STRING" id="1392250.A0A2I2GID2"/>
<dbReference type="Gene3D" id="2.60.40.150">
    <property type="entry name" value="C2 domain"/>
    <property type="match status" value="1"/>
</dbReference>
<dbReference type="GeneID" id="36551563"/>
<dbReference type="CDD" id="cd08598">
    <property type="entry name" value="PI-PLC1c_yeast"/>
    <property type="match status" value="1"/>
</dbReference>
<dbReference type="VEuPathDB" id="FungiDB:P170DRAFT_351385"/>
<dbReference type="SUPFAM" id="SSF51695">
    <property type="entry name" value="PLC-like phosphodiesterases"/>
    <property type="match status" value="1"/>
</dbReference>
<reference evidence="4 5" key="1">
    <citation type="submission" date="2016-12" db="EMBL/GenBank/DDBJ databases">
        <title>The genomes of Aspergillus section Nigri reveals drivers in fungal speciation.</title>
        <authorList>
            <consortium name="DOE Joint Genome Institute"/>
            <person name="Vesth T.C."/>
            <person name="Nybo J."/>
            <person name="Theobald S."/>
            <person name="Brandl J."/>
            <person name="Frisvad J.C."/>
            <person name="Nielsen K.F."/>
            <person name="Lyhne E.K."/>
            <person name="Kogle M.E."/>
            <person name="Kuo A."/>
            <person name="Riley R."/>
            <person name="Clum A."/>
            <person name="Nolan M."/>
            <person name="Lipzen A."/>
            <person name="Salamov A."/>
            <person name="Henrissat B."/>
            <person name="Wiebenga A."/>
            <person name="De Vries R.P."/>
            <person name="Grigoriev I.V."/>
            <person name="Mortensen U.H."/>
            <person name="Andersen M.R."/>
            <person name="Baker S.E."/>
        </authorList>
    </citation>
    <scope>NUCLEOTIDE SEQUENCE [LARGE SCALE GENOMIC DNA]</scope>
    <source>
        <strain evidence="4 5">IBT 23096</strain>
    </source>
</reference>
<dbReference type="InterPro" id="IPR000909">
    <property type="entry name" value="PLipase_C_PInositol-sp_X_dom"/>
</dbReference>
<dbReference type="GO" id="GO:0051209">
    <property type="term" value="P:release of sequestered calcium ion into cytosol"/>
    <property type="evidence" value="ECO:0007669"/>
    <property type="project" value="TreeGrafter"/>
</dbReference>
<dbReference type="CDD" id="cd00275">
    <property type="entry name" value="C2_PLC_like"/>
    <property type="match status" value="1"/>
</dbReference>
<gene>
    <name evidence="4" type="ORF">P170DRAFT_351385</name>
</gene>
<feature type="compositionally biased region" description="Basic and acidic residues" evidence="2">
    <location>
        <begin position="569"/>
        <end position="581"/>
    </location>
</feature>
<dbReference type="InterPro" id="IPR056584">
    <property type="entry name" value="EF-hand_15"/>
</dbReference>
<dbReference type="PANTHER" id="PTHR10336">
    <property type="entry name" value="PHOSPHOINOSITIDE-SPECIFIC PHOSPHOLIPASE C FAMILY PROTEIN"/>
    <property type="match status" value="1"/>
</dbReference>
<comment type="caution">
    <text evidence="4">The sequence shown here is derived from an EMBL/GenBank/DDBJ whole genome shotgun (WGS) entry which is preliminary data.</text>
</comment>
<dbReference type="SMART" id="SM00148">
    <property type="entry name" value="PLCXc"/>
    <property type="match status" value="1"/>
</dbReference>
<evidence type="ECO:0000259" key="3">
    <source>
        <dbReference type="PROSITE" id="PS50008"/>
    </source>
</evidence>
<proteinExistence type="predicted"/>
<dbReference type="EMBL" id="MSFO01000002">
    <property type="protein sequence ID" value="PLB52641.1"/>
    <property type="molecule type" value="Genomic_DNA"/>
</dbReference>
<evidence type="ECO:0000256" key="1">
    <source>
        <dbReference type="RuleBase" id="RU361133"/>
    </source>
</evidence>
<dbReference type="PROSITE" id="PS50008">
    <property type="entry name" value="PIPLC_Y_DOMAIN"/>
    <property type="match status" value="1"/>
</dbReference>
<dbReference type="SUPFAM" id="SSF49562">
    <property type="entry name" value="C2 domain (Calcium/lipid-binding domain, CaLB)"/>
    <property type="match status" value="1"/>
</dbReference>
<dbReference type="RefSeq" id="XP_024707943.1">
    <property type="nucleotide sequence ID" value="XM_024843863.1"/>
</dbReference>
<dbReference type="Pfam" id="PF00388">
    <property type="entry name" value="PI-PLC-X"/>
    <property type="match status" value="1"/>
</dbReference>
<dbReference type="InterPro" id="IPR017946">
    <property type="entry name" value="PLC-like_Pdiesterase_TIM-brl"/>
</dbReference>
<dbReference type="PROSITE" id="PS50007">
    <property type="entry name" value="PIPLC_X_DOMAIN"/>
    <property type="match status" value="1"/>
</dbReference>
<dbReference type="AlphaFoldDB" id="A0A2I2GID2"/>
<dbReference type="SMART" id="SM00149">
    <property type="entry name" value="PLCYc"/>
    <property type="match status" value="1"/>
</dbReference>
<feature type="compositionally biased region" description="Polar residues" evidence="2">
    <location>
        <begin position="350"/>
        <end position="367"/>
    </location>
</feature>
<dbReference type="InterPro" id="IPR035892">
    <property type="entry name" value="C2_domain_sf"/>
</dbReference>
<keyword evidence="1" id="KW-0378">Hydrolase</keyword>
<dbReference type="PANTHER" id="PTHR10336:SF82">
    <property type="entry name" value="PHOSPHOINOSITIDE PHOSPHOLIPASE C"/>
    <property type="match status" value="1"/>
</dbReference>
<accession>A0A2I2GID2</accession>
<dbReference type="InterPro" id="IPR001192">
    <property type="entry name" value="PI-PLC_fam"/>
</dbReference>
<feature type="region of interest" description="Disordered" evidence="2">
    <location>
        <begin position="333"/>
        <end position="379"/>
    </location>
</feature>
<evidence type="ECO:0000313" key="4">
    <source>
        <dbReference type="EMBL" id="PLB52641.1"/>
    </source>
</evidence>
<organism evidence="4 5">
    <name type="scientific">Aspergillus steynii IBT 23096</name>
    <dbReference type="NCBI Taxonomy" id="1392250"/>
    <lineage>
        <taxon>Eukaryota</taxon>
        <taxon>Fungi</taxon>
        <taxon>Dikarya</taxon>
        <taxon>Ascomycota</taxon>
        <taxon>Pezizomycotina</taxon>
        <taxon>Eurotiomycetes</taxon>
        <taxon>Eurotiomycetidae</taxon>
        <taxon>Eurotiales</taxon>
        <taxon>Aspergillaceae</taxon>
        <taxon>Aspergillus</taxon>
        <taxon>Aspergillus subgen. Circumdati</taxon>
    </lineage>
</organism>
<name>A0A2I2GID2_9EURO</name>
<dbReference type="FunFam" id="3.20.20.190:FF:000044">
    <property type="entry name" value="Phosphoinositide phospholipase C"/>
    <property type="match status" value="1"/>
</dbReference>
<keyword evidence="1" id="KW-0443">Lipid metabolism</keyword>
<dbReference type="GO" id="GO:0048015">
    <property type="term" value="P:phosphatidylinositol-mediated signaling"/>
    <property type="evidence" value="ECO:0007669"/>
    <property type="project" value="TreeGrafter"/>
</dbReference>
<dbReference type="FunFam" id="2.60.40.150:FF:000220">
    <property type="entry name" value="Phosphoinositide phospholipase C"/>
    <property type="match status" value="1"/>
</dbReference>
<dbReference type="Gene3D" id="3.20.20.190">
    <property type="entry name" value="Phosphatidylinositol (PI) phosphodiesterase"/>
    <property type="match status" value="1"/>
</dbReference>
<dbReference type="EC" id="3.1.4.11" evidence="1"/>
<sequence length="660" mass="72222">MGIVKELAELTHHTDHISLDPSPEPADPRLISEFSPPVSIYLGRIYKTLTESRKTDFLRDVQHASQDADPSGQGLADPLASLETFSAYMSSPASSAVGPPKRQDLSSPIADYFISSSHNTYLSGNQLYSDSTASAYTSALLSGCRCVEIDIWDGKADDEDDTSGSSSSDESDSEEEKKFARRKKQDKPKTEKISRMKSVSSKLGGLLGRKSSGNNTPTPKETGETADAVIPVPPRPEPKVLHGHTLTKEITFRDACHAIRDSAFVSTDLPVIVSLEVHASLEQQVTMVEIMEEIWKGMLVEVTPEIEATNSLPPLEALKRKILIKVKYVAPTSQGEEDDTADDRTDELEPSSQQQASQGEPNSLATTSDPSAPPPKKPSKILHSLSKLAVFTKGFHFSHFTQPEAKVPGHVFSLSENAARAAYAKERDALFEHNRHHFMRVYPYGLRVTSSNYDPTPFWRCGAQIVALNWQSLDKAMMLNHAMFAGEQGWVLKPQGYRGSDPPGGATIVRSQLDLTIEVLAGQGIPLPPGDTREKGFHPYVSCSLHVETPPDEESGSASADDSTDSEETSYKRTTKSDSGSHPDFGGQKLQFPTLSGMIEELTFVRFKVKDDEFGRDSMAAWACIKIDRLQAGYRLIHLFDCSGCPSGGVLLVHISKEIS</sequence>
<dbReference type="PRINTS" id="PR00390">
    <property type="entry name" value="PHPHLIPASEC"/>
</dbReference>
<feature type="region of interest" description="Disordered" evidence="2">
    <location>
        <begin position="548"/>
        <end position="587"/>
    </location>
</feature>
<protein>
    <recommendedName>
        <fullName evidence="1">Phosphoinositide phospholipase C</fullName>
        <ecNumber evidence="1">3.1.4.11</ecNumber>
    </recommendedName>
</protein>
<feature type="compositionally biased region" description="Low complexity" evidence="2">
    <location>
        <begin position="197"/>
        <end position="213"/>
    </location>
</feature>
<keyword evidence="1" id="KW-0442">Lipid degradation</keyword>
<dbReference type="Pfam" id="PF00387">
    <property type="entry name" value="PI-PLC-Y"/>
    <property type="match status" value="1"/>
</dbReference>
<dbReference type="Pfam" id="PF23617">
    <property type="entry name" value="EF-hand_15"/>
    <property type="match status" value="1"/>
</dbReference>
<dbReference type="Proteomes" id="UP000234275">
    <property type="component" value="Unassembled WGS sequence"/>
</dbReference>
<dbReference type="GO" id="GO:0016042">
    <property type="term" value="P:lipid catabolic process"/>
    <property type="evidence" value="ECO:0007669"/>
    <property type="project" value="UniProtKB-KW"/>
</dbReference>
<feature type="compositionally biased region" description="Acidic residues" evidence="2">
    <location>
        <begin position="335"/>
        <end position="349"/>
    </location>
</feature>
<evidence type="ECO:0000313" key="5">
    <source>
        <dbReference type="Proteomes" id="UP000234275"/>
    </source>
</evidence>
<dbReference type="InterPro" id="IPR001711">
    <property type="entry name" value="PLipase_C_Pinositol-sp_Y"/>
</dbReference>
<feature type="domain" description="PI-PLC Y-box" evidence="3">
    <location>
        <begin position="385"/>
        <end position="498"/>
    </location>
</feature>
<dbReference type="GO" id="GO:0004435">
    <property type="term" value="F:phosphatidylinositol-4,5-bisphosphate phospholipase C activity"/>
    <property type="evidence" value="ECO:0007669"/>
    <property type="project" value="UniProtKB-EC"/>
</dbReference>